<evidence type="ECO:0000256" key="4">
    <source>
        <dbReference type="ARBA" id="ARBA00022729"/>
    </source>
</evidence>
<dbReference type="PANTHER" id="PTHR43649:SF28">
    <property type="entry name" value="BINDING PROTEIN COMPONENT OF ABC SUGAR TRANSPORTER-RELATED"/>
    <property type="match status" value="1"/>
</dbReference>
<keyword evidence="5" id="KW-0472">Membrane</keyword>
<comment type="subcellular location">
    <subcellularLocation>
        <location evidence="1">Cell envelope</location>
    </subcellularLocation>
</comment>
<dbReference type="InterPro" id="IPR006059">
    <property type="entry name" value="SBP"/>
</dbReference>
<dbReference type="EMBL" id="CP000575">
    <property type="protein sequence ID" value="ABN70244.1"/>
    <property type="molecule type" value="Genomic_DNA"/>
</dbReference>
<organism evidence="6 7">
    <name type="scientific">Staphylothermus marinus (strain ATCC 43588 / DSM 3639 / JCM 9404 / F1)</name>
    <dbReference type="NCBI Taxonomy" id="399550"/>
    <lineage>
        <taxon>Archaea</taxon>
        <taxon>Thermoproteota</taxon>
        <taxon>Thermoprotei</taxon>
        <taxon>Desulfurococcales</taxon>
        <taxon>Desulfurococcaceae</taxon>
        <taxon>Staphylothermus</taxon>
    </lineage>
</organism>
<dbReference type="Gene3D" id="3.40.190.10">
    <property type="entry name" value="Periplasmic binding protein-like II"/>
    <property type="match status" value="2"/>
</dbReference>
<keyword evidence="4" id="KW-0732">Signal</keyword>
<feature type="transmembrane region" description="Helical" evidence="5">
    <location>
        <begin position="12"/>
        <end position="31"/>
    </location>
</feature>
<keyword evidence="7" id="KW-1185">Reference proteome</keyword>
<dbReference type="OrthoDB" id="18176at2157"/>
<gene>
    <name evidence="6" type="ordered locus">Smar_1149</name>
</gene>
<evidence type="ECO:0000256" key="3">
    <source>
        <dbReference type="ARBA" id="ARBA00022448"/>
    </source>
</evidence>
<dbReference type="Pfam" id="PF01547">
    <property type="entry name" value="SBP_bac_1"/>
    <property type="match status" value="1"/>
</dbReference>
<reference evidence="6 7" key="2">
    <citation type="journal article" date="2009" name="Stand. Genomic Sci.">
        <title>Complete genome sequence of Staphylothermus marinus Stetter and Fiala 1986 type strain F1.</title>
        <authorList>
            <person name="Anderson I.J."/>
            <person name="Sun H."/>
            <person name="Lapidus A."/>
            <person name="Copeland A."/>
            <person name="Glavina Del Rio T."/>
            <person name="Tice H."/>
            <person name="Dalin E."/>
            <person name="Lucas S."/>
            <person name="Barry K."/>
            <person name="Land M."/>
            <person name="Richardson P."/>
            <person name="Huber H."/>
            <person name="Kyrpides N.C."/>
        </authorList>
    </citation>
    <scope>NUCLEOTIDE SEQUENCE [LARGE SCALE GENOMIC DNA]</scope>
    <source>
        <strain evidence="7">ATCC 43588 / DSM 3639 / JCM 9404 / F1</strain>
    </source>
</reference>
<evidence type="ECO:0000256" key="5">
    <source>
        <dbReference type="SAM" id="Phobius"/>
    </source>
</evidence>
<dbReference type="SUPFAM" id="SSF53850">
    <property type="entry name" value="Periplasmic binding protein-like II"/>
    <property type="match status" value="1"/>
</dbReference>
<dbReference type="AlphaFoldDB" id="A3DNN4"/>
<accession>A3DNN4</accession>
<dbReference type="GeneID" id="4907231"/>
<dbReference type="Proteomes" id="UP000000254">
    <property type="component" value="Chromosome"/>
</dbReference>
<protein>
    <submittedName>
        <fullName evidence="6">Extracellular solute-binding protein, family 1</fullName>
    </submittedName>
</protein>
<dbReference type="STRING" id="399550.Smar_1149"/>
<dbReference type="KEGG" id="smr:Smar_1149"/>
<name>A3DNN4_STAMF</name>
<dbReference type="RefSeq" id="WP_011839435.1">
    <property type="nucleotide sequence ID" value="NC_009033.1"/>
</dbReference>
<comment type="similarity">
    <text evidence="2">Belongs to the bacterial solute-binding protein 1 family.</text>
</comment>
<evidence type="ECO:0000313" key="7">
    <source>
        <dbReference type="Proteomes" id="UP000000254"/>
    </source>
</evidence>
<evidence type="ECO:0000256" key="1">
    <source>
        <dbReference type="ARBA" id="ARBA00004196"/>
    </source>
</evidence>
<keyword evidence="5" id="KW-1133">Transmembrane helix</keyword>
<sequence>MSYSAITKSTAIIITLLVIIGILAGIAWWGWSRTPAPATTITTPPTTPTTTTTTTATPPQAELVIYHWWTAGGEREAINAVFQVFKQKYPNIQIVENPVAGGAGSVMKSVIIGLLAAGTPPDTFQVHAGAELKEYVDAGYLAPIDDIWSKLGLDKVIPSTLQVMCKFNGHYYAVPIDVHRSNVLWYNPKIFNELGIINKFGDPRNWSVDTLLQVARYIKQQRPDIAPIALASRNKWPVTHLFEVLLANAGGPETYVKFFTGKFNYNDPNDPVVQTVKKVLTVMATMAKEGLFNSNHPELTWDQAAALVAEGKAAMFIHGDWVAGYYIANNYKYGKDWAAAPFPKNIFILLSDAFELPKNAPHPEAAKDWLMVVGSKEAQEKFNLIKGSIPARTDVSPKYPDPYRPETAEDFQKSTLIPSAVHGGIAKEAFMTDLHNILTSMLTAVSVGTPVDNAVNTALAQILQSVKTSGLASFWKGYTIDYFITKR</sequence>
<dbReference type="PANTHER" id="PTHR43649">
    <property type="entry name" value="ARABINOSE-BINDING PROTEIN-RELATED"/>
    <property type="match status" value="1"/>
</dbReference>
<proteinExistence type="inferred from homology"/>
<keyword evidence="3" id="KW-0813">Transport</keyword>
<evidence type="ECO:0000313" key="6">
    <source>
        <dbReference type="EMBL" id="ABN70244.1"/>
    </source>
</evidence>
<evidence type="ECO:0000256" key="2">
    <source>
        <dbReference type="ARBA" id="ARBA00008520"/>
    </source>
</evidence>
<dbReference type="HOGENOM" id="CLU_031285_15_1_2"/>
<reference evidence="7" key="1">
    <citation type="journal article" date="2009" name="BMC Genomics">
        <title>The complete genome sequence of Staphylothermus marinus reveals differences in sulfur metabolism among heterotrophic Crenarchaeota.</title>
        <authorList>
            <person name="Anderson I.J."/>
            <person name="Dharmarajan L."/>
            <person name="Rodriguez J."/>
            <person name="Hooper S."/>
            <person name="Porat I."/>
            <person name="Ulrich L.E."/>
            <person name="Elkins J.G."/>
            <person name="Mavromatis K."/>
            <person name="Sun H."/>
            <person name="Land M."/>
            <person name="Lapidus A."/>
            <person name="Lucas S."/>
            <person name="Barry K."/>
            <person name="Huber H."/>
            <person name="Zhulin I.B."/>
            <person name="Whitman W.B."/>
            <person name="Mukhopadhyay B."/>
            <person name="Woese C."/>
            <person name="Bristow J."/>
            <person name="Kyrpides N."/>
        </authorList>
    </citation>
    <scope>NUCLEOTIDE SEQUENCE [LARGE SCALE GENOMIC DNA]</scope>
    <source>
        <strain evidence="7">ATCC 43588 / DSM 3639 / JCM 9404 / F1</strain>
    </source>
</reference>
<dbReference type="InterPro" id="IPR050490">
    <property type="entry name" value="Bact_solute-bd_prot1"/>
</dbReference>
<dbReference type="eggNOG" id="arCOG00150">
    <property type="taxonomic scope" value="Archaea"/>
</dbReference>
<keyword evidence="5" id="KW-0812">Transmembrane</keyword>